<gene>
    <name evidence="5" type="primary">yfeU</name>
    <name evidence="3" type="synonym">murQ</name>
    <name evidence="5" type="ORF">SPIROBIBN47_310101</name>
</gene>
<dbReference type="EMBL" id="FWDM01000025">
    <property type="protein sequence ID" value="SLM14330.1"/>
    <property type="molecule type" value="Genomic_DNA"/>
</dbReference>
<dbReference type="GO" id="GO:0009254">
    <property type="term" value="P:peptidoglycan turnover"/>
    <property type="evidence" value="ECO:0007669"/>
    <property type="project" value="TreeGrafter"/>
</dbReference>
<dbReference type="Gene3D" id="3.40.50.10490">
    <property type="entry name" value="Glucose-6-phosphate isomerase like protein, domain 1"/>
    <property type="match status" value="1"/>
</dbReference>
<dbReference type="InterPro" id="IPR005488">
    <property type="entry name" value="Etherase_MurQ"/>
</dbReference>
<dbReference type="GO" id="GO:0016835">
    <property type="term" value="F:carbon-oxygen lyase activity"/>
    <property type="evidence" value="ECO:0007669"/>
    <property type="project" value="UniProtKB-UniRule"/>
</dbReference>
<feature type="active site" evidence="3">
    <location>
        <position position="121"/>
    </location>
</feature>
<dbReference type="Gene3D" id="1.10.8.1080">
    <property type="match status" value="1"/>
</dbReference>
<dbReference type="InterPro" id="IPR046348">
    <property type="entry name" value="SIS_dom_sf"/>
</dbReference>
<organism evidence="5">
    <name type="scientific">uncultured spirochete</name>
    <dbReference type="NCBI Taxonomy" id="156406"/>
    <lineage>
        <taxon>Bacteria</taxon>
        <taxon>Pseudomonadati</taxon>
        <taxon>Spirochaetota</taxon>
        <taxon>Spirochaetia</taxon>
        <taxon>Spirochaetales</taxon>
        <taxon>environmental samples</taxon>
    </lineage>
</organism>
<evidence type="ECO:0000313" key="5">
    <source>
        <dbReference type="EMBL" id="SLM14330.1"/>
    </source>
</evidence>
<feature type="domain" description="SIS" evidence="4">
    <location>
        <begin position="62"/>
        <end position="225"/>
    </location>
</feature>
<dbReference type="NCBIfam" id="TIGR00274">
    <property type="entry name" value="N-acetylmuramic acid 6-phosphate etherase"/>
    <property type="match status" value="1"/>
</dbReference>
<dbReference type="GO" id="GO:0097367">
    <property type="term" value="F:carbohydrate derivative binding"/>
    <property type="evidence" value="ECO:0007669"/>
    <property type="project" value="InterPro"/>
</dbReference>
<protein>
    <recommendedName>
        <fullName evidence="3">N-acetylmuramic acid 6-phosphate etherase</fullName>
        <shortName evidence="3">MurNAc-6-P etherase</shortName>
        <ecNumber evidence="3">4.2.1.126</ecNumber>
    </recommendedName>
    <alternativeName>
        <fullName evidence="3">N-acetylmuramic acid 6-phosphate hydrolase</fullName>
    </alternativeName>
    <alternativeName>
        <fullName evidence="3">N-acetylmuramic acid 6-phosphate lyase</fullName>
    </alternativeName>
</protein>
<keyword evidence="1 3" id="KW-0456">Lyase</keyword>
<dbReference type="InterPro" id="IPR040190">
    <property type="entry name" value="MURQ/GCKR"/>
</dbReference>
<dbReference type="UniPathway" id="UPA00342"/>
<dbReference type="AlphaFoldDB" id="A0A3P3XK16"/>
<dbReference type="FunFam" id="3.40.50.10490:FF:000014">
    <property type="entry name" value="N-acetylmuramic acid 6-phosphate etherase"/>
    <property type="match status" value="1"/>
</dbReference>
<dbReference type="GO" id="GO:0016803">
    <property type="term" value="F:ether hydrolase activity"/>
    <property type="evidence" value="ECO:0007669"/>
    <property type="project" value="TreeGrafter"/>
</dbReference>
<comment type="miscellaneous">
    <text evidence="3">A lyase-type mechanism (elimination/hydration) is suggested for the cleavage of the lactyl ether bond of MurNAc 6-phosphate, with the formation of an alpha,beta-unsaturated aldehyde intermediate with (E)-stereochemistry, followed by the syn addition of water to give product.</text>
</comment>
<dbReference type="PROSITE" id="PS51464">
    <property type="entry name" value="SIS"/>
    <property type="match status" value="1"/>
</dbReference>
<evidence type="ECO:0000259" key="4">
    <source>
        <dbReference type="PROSITE" id="PS51464"/>
    </source>
</evidence>
<evidence type="ECO:0000256" key="1">
    <source>
        <dbReference type="ARBA" id="ARBA00023239"/>
    </source>
</evidence>
<dbReference type="PANTHER" id="PTHR10088:SF4">
    <property type="entry name" value="GLUCOKINASE REGULATORY PROTEIN"/>
    <property type="match status" value="1"/>
</dbReference>
<dbReference type="PANTHER" id="PTHR10088">
    <property type="entry name" value="GLUCOKINASE REGULATORY PROTEIN"/>
    <property type="match status" value="1"/>
</dbReference>
<dbReference type="NCBIfam" id="NF009222">
    <property type="entry name" value="PRK12570.1"/>
    <property type="match status" value="1"/>
</dbReference>
<dbReference type="InterPro" id="IPR005486">
    <property type="entry name" value="Glucokinase_regulatory_CS"/>
</dbReference>
<dbReference type="SUPFAM" id="SSF53697">
    <property type="entry name" value="SIS domain"/>
    <property type="match status" value="1"/>
</dbReference>
<dbReference type="CDD" id="cd05007">
    <property type="entry name" value="SIS_Etherase"/>
    <property type="match status" value="1"/>
</dbReference>
<sequence length="312" mass="33378">MDFQALDDYLERATTESRNARSANIDKLPTIEILRIINEEDKGVPFAVEKVLRDIAALVEDIVRAFTSGGRLVYIGAGTSGRLGVLDASECPPTFGVPPGMVVGIIAGGEAALRNSIEGAEDEPEEGMLALRNIDFCSRDVLVGITASGSAPYVLGAMQYAREQGSVVGAISCNRESKTFALAHHRILLEVGPEVITGSTRMKAGTAQKLVLNMLTTTSMIRIGKVYGNLMVDLTPVNRKLVDRSKRLIRQATGCTKDEAEAAFLASGGKPKIAILMIALGISAETAQELIQQGQGRLADAMRIYSQSKKGR</sequence>
<dbReference type="NCBIfam" id="NF003915">
    <property type="entry name" value="PRK05441.1"/>
    <property type="match status" value="1"/>
</dbReference>
<name>A0A3P3XK16_9SPIR</name>
<dbReference type="EC" id="4.2.1.126" evidence="3"/>
<proteinExistence type="inferred from homology"/>
<comment type="function">
    <text evidence="3">Specifically catalyzes the cleavage of the D-lactyl ether substituent of MurNAc 6-phosphate, producing GlcNAc 6-phosphate and D-lactate.</text>
</comment>
<evidence type="ECO:0000256" key="2">
    <source>
        <dbReference type="ARBA" id="ARBA00023277"/>
    </source>
</evidence>
<reference evidence="5" key="1">
    <citation type="submission" date="2017-02" db="EMBL/GenBank/DDBJ databases">
        <authorList>
            <person name="Regsiter A."/>
            <person name="William W."/>
        </authorList>
    </citation>
    <scope>NUCLEOTIDE SEQUENCE</scope>
    <source>
        <strain evidence="5">Bib</strain>
    </source>
</reference>
<dbReference type="InterPro" id="IPR001347">
    <property type="entry name" value="SIS_dom"/>
</dbReference>
<dbReference type="Pfam" id="PF22645">
    <property type="entry name" value="GKRP_SIS_N"/>
    <property type="match status" value="1"/>
</dbReference>
<comment type="catalytic activity">
    <reaction evidence="3">
        <text>N-acetyl-D-muramate 6-phosphate + H2O = N-acetyl-D-glucosamine 6-phosphate + (R)-lactate</text>
        <dbReference type="Rhea" id="RHEA:26410"/>
        <dbReference type="ChEBI" id="CHEBI:15377"/>
        <dbReference type="ChEBI" id="CHEBI:16004"/>
        <dbReference type="ChEBI" id="CHEBI:57513"/>
        <dbReference type="ChEBI" id="CHEBI:58722"/>
        <dbReference type="EC" id="4.2.1.126"/>
    </reaction>
</comment>
<dbReference type="GO" id="GO:0046348">
    <property type="term" value="P:amino sugar catabolic process"/>
    <property type="evidence" value="ECO:0007669"/>
    <property type="project" value="InterPro"/>
</dbReference>
<dbReference type="GO" id="GO:0097173">
    <property type="term" value="P:N-acetylmuramic acid catabolic process"/>
    <property type="evidence" value="ECO:0007669"/>
    <property type="project" value="UniProtKB-UniPathway"/>
</dbReference>
<dbReference type="PROSITE" id="PS01272">
    <property type="entry name" value="GCKR"/>
    <property type="match status" value="1"/>
</dbReference>
<comment type="subunit">
    <text evidence="3">Homodimer.</text>
</comment>
<keyword evidence="2 3" id="KW-0119">Carbohydrate metabolism</keyword>
<comment type="similarity">
    <text evidence="3">Belongs to the GCKR-like family. MurNAc-6-P etherase subfamily.</text>
</comment>
<evidence type="ECO:0000256" key="3">
    <source>
        <dbReference type="HAMAP-Rule" id="MF_00068"/>
    </source>
</evidence>
<accession>A0A3P3XK16</accession>
<comment type="pathway">
    <text evidence="3">Amino-sugar metabolism; N-acetylmuramate degradation.</text>
</comment>
<dbReference type="HAMAP" id="MF_00068">
    <property type="entry name" value="MurQ"/>
    <property type="match status" value="1"/>
</dbReference>
<feature type="active site" description="Proton donor" evidence="3">
    <location>
        <position position="90"/>
    </location>
</feature>